<dbReference type="EMBL" id="CP000661">
    <property type="protein sequence ID" value="ABP69045.1"/>
    <property type="molecule type" value="Genomic_DNA"/>
</dbReference>
<gene>
    <name evidence="2" type="ordered locus">Rsph17025_0134</name>
</gene>
<dbReference type="PROSITE" id="PS51318">
    <property type="entry name" value="TAT"/>
    <property type="match status" value="1"/>
</dbReference>
<sequence length="119" mass="12586" precursor="true">MQPDRITRRAALAAPLALAAAPAAAAEARPQETPVLRLFREWEAMDAQIDKLSGEAADAMLADLLALELRLRSTPSTGVADFAAKVVAFSFWGGACLDACDAPEIWAEARALLGVLPRA</sequence>
<proteinExistence type="predicted"/>
<organism evidence="2">
    <name type="scientific">Cereibacter sphaeroides (strain ATCC 17025 / ATH 2.4.3)</name>
    <name type="common">Rhodobacter sphaeroides</name>
    <dbReference type="NCBI Taxonomy" id="349102"/>
    <lineage>
        <taxon>Bacteria</taxon>
        <taxon>Pseudomonadati</taxon>
        <taxon>Pseudomonadota</taxon>
        <taxon>Alphaproteobacteria</taxon>
        <taxon>Rhodobacterales</taxon>
        <taxon>Paracoccaceae</taxon>
        <taxon>Cereibacter</taxon>
    </lineage>
</organism>
<dbReference type="BioCyc" id="RSPH349102:G1G8M-135-MONOMER"/>
<evidence type="ECO:0000313" key="2">
    <source>
        <dbReference type="EMBL" id="ABP69045.1"/>
    </source>
</evidence>
<dbReference type="HOGENOM" id="CLU_2094993_0_0_5"/>
<dbReference type="InterPro" id="IPR006311">
    <property type="entry name" value="TAT_signal"/>
</dbReference>
<dbReference type="STRING" id="349102.Rsph17025_0134"/>
<accession>A4WNT1</accession>
<reference evidence="2" key="1">
    <citation type="submission" date="2007-04" db="EMBL/GenBank/DDBJ databases">
        <title>Complete sequence of chromosome of Rhodobacter sphaeroides ATCC 17025.</title>
        <authorList>
            <consortium name="US DOE Joint Genome Institute"/>
            <person name="Copeland A."/>
            <person name="Lucas S."/>
            <person name="Lapidus A."/>
            <person name="Barry K."/>
            <person name="Detter J.C."/>
            <person name="Glavina del Rio T."/>
            <person name="Hammon N."/>
            <person name="Israni S."/>
            <person name="Dalin E."/>
            <person name="Tice H."/>
            <person name="Pitluck S."/>
            <person name="Chertkov O."/>
            <person name="Brettin T."/>
            <person name="Bruce D."/>
            <person name="Han C."/>
            <person name="Schmutz J."/>
            <person name="Larimer F."/>
            <person name="Land M."/>
            <person name="Hauser L."/>
            <person name="Kyrpides N."/>
            <person name="Kim E."/>
            <person name="Richardson P."/>
            <person name="Mackenzie C."/>
            <person name="Choudhary M."/>
            <person name="Donohue T.J."/>
            <person name="Kaplan S."/>
        </authorList>
    </citation>
    <scope>NUCLEOTIDE SEQUENCE [LARGE SCALE GENOMIC DNA]</scope>
    <source>
        <strain evidence="2">ATCC 17025</strain>
    </source>
</reference>
<evidence type="ECO:0000256" key="1">
    <source>
        <dbReference type="SAM" id="SignalP"/>
    </source>
</evidence>
<dbReference type="AlphaFoldDB" id="A4WNT1"/>
<name>A4WNT1_CERS5</name>
<dbReference type="KEGG" id="rsq:Rsph17025_0134"/>
<protein>
    <recommendedName>
        <fullName evidence="3">Twin-arginine translocation pathway signal</fullName>
    </recommendedName>
</protein>
<evidence type="ECO:0008006" key="3">
    <source>
        <dbReference type="Google" id="ProtNLM"/>
    </source>
</evidence>
<keyword evidence="1" id="KW-0732">Signal</keyword>
<feature type="signal peptide" evidence="1">
    <location>
        <begin position="1"/>
        <end position="25"/>
    </location>
</feature>
<feature type="chain" id="PRO_5002676035" description="Twin-arginine translocation pathway signal" evidence="1">
    <location>
        <begin position="26"/>
        <end position="119"/>
    </location>
</feature>